<evidence type="ECO:0000313" key="1">
    <source>
        <dbReference type="EMBL" id="MFC3150394.1"/>
    </source>
</evidence>
<name>A0ABV7H920_9GAMM</name>
<gene>
    <name evidence="1" type="ORF">ACFOEK_05095</name>
</gene>
<protein>
    <submittedName>
        <fullName evidence="1">Uncharacterized protein</fullName>
    </submittedName>
</protein>
<accession>A0ABV7H920</accession>
<evidence type="ECO:0000313" key="2">
    <source>
        <dbReference type="Proteomes" id="UP001595476"/>
    </source>
</evidence>
<proteinExistence type="predicted"/>
<keyword evidence="2" id="KW-1185">Reference proteome</keyword>
<sequence>MNYSYLWLVMRGGLFSVLLCVLSQPNLVYANNPIHTFHCKPEAGAGLEHTGAGAITANLYDVSSLSLTLTNESGHWQLWENNDQEPIFARCQSEFRCEPKEGFFGIFYMTKEHVFTYLIQKAYPPQLRRQIVYSFKGHCQPVVKAPPSH</sequence>
<organism evidence="1 2">
    <name type="scientific">Litoribrevibacter euphylliae</name>
    <dbReference type="NCBI Taxonomy" id="1834034"/>
    <lineage>
        <taxon>Bacteria</taxon>
        <taxon>Pseudomonadati</taxon>
        <taxon>Pseudomonadota</taxon>
        <taxon>Gammaproteobacteria</taxon>
        <taxon>Oceanospirillales</taxon>
        <taxon>Oceanospirillaceae</taxon>
        <taxon>Litoribrevibacter</taxon>
    </lineage>
</organism>
<dbReference type="RefSeq" id="WP_386717120.1">
    <property type="nucleotide sequence ID" value="NZ_JBHRSZ010000002.1"/>
</dbReference>
<reference evidence="2" key="1">
    <citation type="journal article" date="2019" name="Int. J. Syst. Evol. Microbiol.">
        <title>The Global Catalogue of Microorganisms (GCM) 10K type strain sequencing project: providing services to taxonomists for standard genome sequencing and annotation.</title>
        <authorList>
            <consortium name="The Broad Institute Genomics Platform"/>
            <consortium name="The Broad Institute Genome Sequencing Center for Infectious Disease"/>
            <person name="Wu L."/>
            <person name="Ma J."/>
        </authorList>
    </citation>
    <scope>NUCLEOTIDE SEQUENCE [LARGE SCALE GENOMIC DNA]</scope>
    <source>
        <strain evidence="2">KCTC 52438</strain>
    </source>
</reference>
<dbReference type="EMBL" id="JBHRSZ010000002">
    <property type="protein sequence ID" value="MFC3150394.1"/>
    <property type="molecule type" value="Genomic_DNA"/>
</dbReference>
<comment type="caution">
    <text evidence="1">The sequence shown here is derived from an EMBL/GenBank/DDBJ whole genome shotgun (WGS) entry which is preliminary data.</text>
</comment>
<dbReference type="Proteomes" id="UP001595476">
    <property type="component" value="Unassembled WGS sequence"/>
</dbReference>